<sequence>MSITATTTTSSKSDIKGWVNNIVTPRQRQSIMAVTIGTFTLAAISSLFCLFFFVTLLDDFVQVVSPGRIVNFAKKQIDWTGFIDSFSHQLTNFAEWEKQKRSSWYPEDHPIYHEDRFHDLISAVTTYMNDYVHQRKQQTTTTTTS</sequence>
<keyword evidence="3" id="KW-1185">Reference proteome</keyword>
<comment type="caution">
    <text evidence="2">The sequence shown here is derived from an EMBL/GenBank/DDBJ whole genome shotgun (WGS) entry which is preliminary data.</text>
</comment>
<dbReference type="EMBL" id="BAABUJ010000006">
    <property type="protein sequence ID" value="GAA5796483.1"/>
    <property type="molecule type" value="Genomic_DNA"/>
</dbReference>
<evidence type="ECO:0000313" key="3">
    <source>
        <dbReference type="Proteomes" id="UP001476247"/>
    </source>
</evidence>
<keyword evidence="1" id="KW-0472">Membrane</keyword>
<dbReference type="Proteomes" id="UP001476247">
    <property type="component" value="Unassembled WGS sequence"/>
</dbReference>
<gene>
    <name evidence="2" type="ORF">HPULCUR_001855</name>
</gene>
<evidence type="ECO:0000256" key="1">
    <source>
        <dbReference type="SAM" id="Phobius"/>
    </source>
</evidence>
<feature type="transmembrane region" description="Helical" evidence="1">
    <location>
        <begin position="31"/>
        <end position="57"/>
    </location>
</feature>
<organism evidence="2 3">
    <name type="scientific">Helicostylum pulchrum</name>
    <dbReference type="NCBI Taxonomy" id="562976"/>
    <lineage>
        <taxon>Eukaryota</taxon>
        <taxon>Fungi</taxon>
        <taxon>Fungi incertae sedis</taxon>
        <taxon>Mucoromycota</taxon>
        <taxon>Mucoromycotina</taxon>
        <taxon>Mucoromycetes</taxon>
        <taxon>Mucorales</taxon>
        <taxon>Mucorineae</taxon>
        <taxon>Mucoraceae</taxon>
        <taxon>Helicostylum</taxon>
    </lineage>
</organism>
<reference evidence="2 3" key="1">
    <citation type="submission" date="2024-04" db="EMBL/GenBank/DDBJ databases">
        <title>genome sequences of Mucor flavus KT1a and Helicostylum pulchrum KT1b strains isolation_sourced from the surface of a dry-aged beef.</title>
        <authorList>
            <person name="Toyotome T."/>
            <person name="Hosono M."/>
            <person name="Torimaru M."/>
            <person name="Fukuda K."/>
            <person name="Mikami N."/>
        </authorList>
    </citation>
    <scope>NUCLEOTIDE SEQUENCE [LARGE SCALE GENOMIC DNA]</scope>
    <source>
        <strain evidence="2 3">KT1b</strain>
    </source>
</reference>
<name>A0ABP9XNW8_9FUNG</name>
<keyword evidence="1" id="KW-1133">Transmembrane helix</keyword>
<accession>A0ABP9XNW8</accession>
<keyword evidence="1" id="KW-0812">Transmembrane</keyword>
<proteinExistence type="predicted"/>
<protein>
    <submittedName>
        <fullName evidence="2">Uncharacterized protein</fullName>
    </submittedName>
</protein>
<evidence type="ECO:0000313" key="2">
    <source>
        <dbReference type="EMBL" id="GAA5796483.1"/>
    </source>
</evidence>